<dbReference type="Gene3D" id="3.30.200.20">
    <property type="entry name" value="Phosphorylase Kinase, domain 1"/>
    <property type="match status" value="1"/>
</dbReference>
<dbReference type="FunFam" id="3.30.200.20:FF:000545">
    <property type="entry name" value="CMGC family protein kinase"/>
    <property type="match status" value="1"/>
</dbReference>
<keyword evidence="3" id="KW-0808">Transferase</keyword>
<evidence type="ECO:0000256" key="2">
    <source>
        <dbReference type="ARBA" id="ARBA00022527"/>
    </source>
</evidence>
<proteinExistence type="inferred from homology"/>
<feature type="binding site" evidence="7">
    <location>
        <position position="34"/>
    </location>
    <ligand>
        <name>ATP</name>
        <dbReference type="ChEBI" id="CHEBI:30616"/>
    </ligand>
</feature>
<feature type="domain" description="Protein kinase" evidence="9">
    <location>
        <begin position="4"/>
        <end position="284"/>
    </location>
</feature>
<comment type="caution">
    <text evidence="10">The sequence shown here is derived from an EMBL/GenBank/DDBJ whole genome shotgun (WGS) entry which is preliminary data.</text>
</comment>
<evidence type="ECO:0000256" key="6">
    <source>
        <dbReference type="ARBA" id="ARBA00022840"/>
    </source>
</evidence>
<dbReference type="Proteomes" id="UP000245207">
    <property type="component" value="Unassembled WGS sequence"/>
</dbReference>
<dbReference type="Pfam" id="PF00069">
    <property type="entry name" value="Pkinase"/>
    <property type="match status" value="1"/>
</dbReference>
<dbReference type="GO" id="GO:0004674">
    <property type="term" value="F:protein serine/threonine kinase activity"/>
    <property type="evidence" value="ECO:0007669"/>
    <property type="project" value="UniProtKB-KW"/>
</dbReference>
<sequence>MENYKKIKKIGRGSFGVVSKAINKKTGEVVAIKKLMTKYDSWDECMELREVRALMKMNNHRNIVNVKEIFKQGDFLYMVFEYMECNLSQLIKQQNEPFSETKIREMCFQLFQGLAHMHGNGYVHRDLKPANLLVNKDIIKIGDLGTARKMDGSSLYTNYVTTRWYRAPEALLGSRLYDHKVDMWAMGAIMAELFTLKPLFPGNSEAGMLCTICSVLGTPTKSTWCEGHTLATIMNYRFPEFQGMQFSEILPSASPDLVNLISGLISWNPFKRPKAMEALQHPFFNCCYHVSRPLHYEPANLNFSLIFRPSVSNLSLQHELLKKARNLGTGSCPSPDPSPSPSVCENWDDSLCINVLFEECPATRTGSQQK</sequence>
<dbReference type="PROSITE" id="PS50011">
    <property type="entry name" value="PROTEIN_KINASE_DOM"/>
    <property type="match status" value="1"/>
</dbReference>
<dbReference type="SMART" id="SM00220">
    <property type="entry name" value="S_TKc"/>
    <property type="match status" value="1"/>
</dbReference>
<dbReference type="CDD" id="cd07830">
    <property type="entry name" value="STKc_MAK_like"/>
    <property type="match status" value="1"/>
</dbReference>
<keyword evidence="5" id="KW-0418">Kinase</keyword>
<dbReference type="InterPro" id="IPR050117">
    <property type="entry name" value="MAPK"/>
</dbReference>
<accession>A0A2U1KKK6</accession>
<dbReference type="InterPro" id="IPR011009">
    <property type="entry name" value="Kinase-like_dom_sf"/>
</dbReference>
<keyword evidence="2 8" id="KW-0723">Serine/threonine-protein kinase</keyword>
<keyword evidence="11" id="KW-1185">Reference proteome</keyword>
<dbReference type="OrthoDB" id="2158884at2759"/>
<dbReference type="InterPro" id="IPR000719">
    <property type="entry name" value="Prot_kinase_dom"/>
</dbReference>
<dbReference type="GO" id="GO:0005524">
    <property type="term" value="F:ATP binding"/>
    <property type="evidence" value="ECO:0007669"/>
    <property type="project" value="UniProtKB-UniRule"/>
</dbReference>
<keyword evidence="4 7" id="KW-0547">Nucleotide-binding</keyword>
<dbReference type="AlphaFoldDB" id="A0A2U1KKK6"/>
<evidence type="ECO:0000313" key="11">
    <source>
        <dbReference type="Proteomes" id="UP000245207"/>
    </source>
</evidence>
<evidence type="ECO:0000256" key="5">
    <source>
        <dbReference type="ARBA" id="ARBA00022777"/>
    </source>
</evidence>
<dbReference type="InterPro" id="IPR017441">
    <property type="entry name" value="Protein_kinase_ATP_BS"/>
</dbReference>
<evidence type="ECO:0000256" key="7">
    <source>
        <dbReference type="PROSITE-ProRule" id="PRU10141"/>
    </source>
</evidence>
<evidence type="ECO:0000259" key="9">
    <source>
        <dbReference type="PROSITE" id="PS50011"/>
    </source>
</evidence>
<dbReference type="PROSITE" id="PS00107">
    <property type="entry name" value="PROTEIN_KINASE_ATP"/>
    <property type="match status" value="1"/>
</dbReference>
<evidence type="ECO:0000256" key="3">
    <source>
        <dbReference type="ARBA" id="ARBA00022679"/>
    </source>
</evidence>
<organism evidence="10 11">
    <name type="scientific">Artemisia annua</name>
    <name type="common">Sweet wormwood</name>
    <dbReference type="NCBI Taxonomy" id="35608"/>
    <lineage>
        <taxon>Eukaryota</taxon>
        <taxon>Viridiplantae</taxon>
        <taxon>Streptophyta</taxon>
        <taxon>Embryophyta</taxon>
        <taxon>Tracheophyta</taxon>
        <taxon>Spermatophyta</taxon>
        <taxon>Magnoliopsida</taxon>
        <taxon>eudicotyledons</taxon>
        <taxon>Gunneridae</taxon>
        <taxon>Pentapetalae</taxon>
        <taxon>asterids</taxon>
        <taxon>campanulids</taxon>
        <taxon>Asterales</taxon>
        <taxon>Asteraceae</taxon>
        <taxon>Asteroideae</taxon>
        <taxon>Anthemideae</taxon>
        <taxon>Artemisiinae</taxon>
        <taxon>Artemisia</taxon>
    </lineage>
</organism>
<protein>
    <recommendedName>
        <fullName evidence="9">Protein kinase domain-containing protein</fullName>
    </recommendedName>
</protein>
<dbReference type="InterPro" id="IPR008271">
    <property type="entry name" value="Ser/Thr_kinase_AS"/>
</dbReference>
<keyword evidence="6 7" id="KW-0067">ATP-binding</keyword>
<dbReference type="Gene3D" id="1.10.510.10">
    <property type="entry name" value="Transferase(Phosphotransferase) domain 1"/>
    <property type="match status" value="1"/>
</dbReference>
<reference evidence="10 11" key="1">
    <citation type="journal article" date="2018" name="Mol. Plant">
        <title>The genome of Artemisia annua provides insight into the evolution of Asteraceae family and artemisinin biosynthesis.</title>
        <authorList>
            <person name="Shen Q."/>
            <person name="Zhang L."/>
            <person name="Liao Z."/>
            <person name="Wang S."/>
            <person name="Yan T."/>
            <person name="Shi P."/>
            <person name="Liu M."/>
            <person name="Fu X."/>
            <person name="Pan Q."/>
            <person name="Wang Y."/>
            <person name="Lv Z."/>
            <person name="Lu X."/>
            <person name="Zhang F."/>
            <person name="Jiang W."/>
            <person name="Ma Y."/>
            <person name="Chen M."/>
            <person name="Hao X."/>
            <person name="Li L."/>
            <person name="Tang Y."/>
            <person name="Lv G."/>
            <person name="Zhou Y."/>
            <person name="Sun X."/>
            <person name="Brodelius P.E."/>
            <person name="Rose J.K.C."/>
            <person name="Tang K."/>
        </authorList>
    </citation>
    <scope>NUCLEOTIDE SEQUENCE [LARGE SCALE GENOMIC DNA]</scope>
    <source>
        <strain evidence="11">cv. Huhao1</strain>
        <tissue evidence="10">Leaf</tissue>
    </source>
</reference>
<dbReference type="STRING" id="35608.A0A2U1KKK6"/>
<evidence type="ECO:0000256" key="8">
    <source>
        <dbReference type="RuleBase" id="RU000304"/>
    </source>
</evidence>
<name>A0A2U1KKK6_ARTAN</name>
<evidence type="ECO:0000256" key="4">
    <source>
        <dbReference type="ARBA" id="ARBA00022741"/>
    </source>
</evidence>
<dbReference type="SUPFAM" id="SSF56112">
    <property type="entry name" value="Protein kinase-like (PK-like)"/>
    <property type="match status" value="1"/>
</dbReference>
<comment type="similarity">
    <text evidence="1">Belongs to the protein kinase superfamily. CMGC Ser/Thr protein kinase family. MAP kinase subfamily.</text>
</comment>
<gene>
    <name evidence="10" type="ORF">CTI12_AA589540</name>
</gene>
<dbReference type="EMBL" id="PKPP01017047">
    <property type="protein sequence ID" value="PWA37251.1"/>
    <property type="molecule type" value="Genomic_DNA"/>
</dbReference>
<dbReference type="PANTHER" id="PTHR24055">
    <property type="entry name" value="MITOGEN-ACTIVATED PROTEIN KINASE"/>
    <property type="match status" value="1"/>
</dbReference>
<dbReference type="FunFam" id="1.10.510.10:FF:000624">
    <property type="entry name" value="Mitogen-activated protein kinase"/>
    <property type="match status" value="1"/>
</dbReference>
<dbReference type="PROSITE" id="PS00108">
    <property type="entry name" value="PROTEIN_KINASE_ST"/>
    <property type="match status" value="1"/>
</dbReference>
<evidence type="ECO:0000256" key="1">
    <source>
        <dbReference type="ARBA" id="ARBA00008832"/>
    </source>
</evidence>
<evidence type="ECO:0000313" key="10">
    <source>
        <dbReference type="EMBL" id="PWA37251.1"/>
    </source>
</evidence>